<keyword evidence="4" id="KW-1185">Reference proteome</keyword>
<protein>
    <recommendedName>
        <fullName evidence="5">Secretion system C-terminal sorting domain-containing protein</fullName>
    </recommendedName>
</protein>
<name>F4KXE8_HALH1</name>
<dbReference type="RefSeq" id="WP_013763910.1">
    <property type="nucleotide sequence ID" value="NC_015510.1"/>
</dbReference>
<feature type="compositionally biased region" description="Gly residues" evidence="1">
    <location>
        <begin position="483"/>
        <end position="503"/>
    </location>
</feature>
<dbReference type="Proteomes" id="UP000008461">
    <property type="component" value="Chromosome"/>
</dbReference>
<accession>F4KXE8</accession>
<dbReference type="STRING" id="760192.Halhy_1462"/>
<dbReference type="KEGG" id="hhy:Halhy_1462"/>
<reference evidence="3 4" key="1">
    <citation type="journal article" date="2011" name="Stand. Genomic Sci.">
        <title>Complete genome sequence of Haliscomenobacter hydrossis type strain (O).</title>
        <authorList>
            <consortium name="US DOE Joint Genome Institute (JGI-PGF)"/>
            <person name="Daligault H."/>
            <person name="Lapidus A."/>
            <person name="Zeytun A."/>
            <person name="Nolan M."/>
            <person name="Lucas S."/>
            <person name="Del Rio T.G."/>
            <person name="Tice H."/>
            <person name="Cheng J.F."/>
            <person name="Tapia R."/>
            <person name="Han C."/>
            <person name="Goodwin L."/>
            <person name="Pitluck S."/>
            <person name="Liolios K."/>
            <person name="Pagani I."/>
            <person name="Ivanova N."/>
            <person name="Huntemann M."/>
            <person name="Mavromatis K."/>
            <person name="Mikhailova N."/>
            <person name="Pati A."/>
            <person name="Chen A."/>
            <person name="Palaniappan K."/>
            <person name="Land M."/>
            <person name="Hauser L."/>
            <person name="Brambilla E.M."/>
            <person name="Rohde M."/>
            <person name="Verbarg S."/>
            <person name="Goker M."/>
            <person name="Bristow J."/>
            <person name="Eisen J.A."/>
            <person name="Markowitz V."/>
            <person name="Hugenholtz P."/>
            <person name="Kyrpides N.C."/>
            <person name="Klenk H.P."/>
            <person name="Woyke T."/>
        </authorList>
    </citation>
    <scope>NUCLEOTIDE SEQUENCE [LARGE SCALE GENOMIC DNA]</scope>
    <source>
        <strain evidence="4">ATCC 27775 / DSM 1100 / LMG 10767 / O</strain>
    </source>
</reference>
<feature type="signal peptide" evidence="2">
    <location>
        <begin position="1"/>
        <end position="30"/>
    </location>
</feature>
<evidence type="ECO:0000313" key="3">
    <source>
        <dbReference type="EMBL" id="AEE49356.1"/>
    </source>
</evidence>
<dbReference type="EMBL" id="CP002691">
    <property type="protein sequence ID" value="AEE49356.1"/>
    <property type="molecule type" value="Genomic_DNA"/>
</dbReference>
<feature type="chain" id="PRO_5003317244" description="Secretion system C-terminal sorting domain-containing protein" evidence="2">
    <location>
        <begin position="31"/>
        <end position="707"/>
    </location>
</feature>
<dbReference type="HOGENOM" id="CLU_390168_0_0_10"/>
<evidence type="ECO:0000313" key="4">
    <source>
        <dbReference type="Proteomes" id="UP000008461"/>
    </source>
</evidence>
<dbReference type="eggNOG" id="COG2353">
    <property type="taxonomic scope" value="Bacteria"/>
</dbReference>
<gene>
    <name evidence="3" type="ordered locus">Halhy_1462</name>
</gene>
<dbReference type="AlphaFoldDB" id="F4KXE8"/>
<keyword evidence="2" id="KW-0732">Signal</keyword>
<feature type="compositionally biased region" description="Low complexity" evidence="1">
    <location>
        <begin position="504"/>
        <end position="518"/>
    </location>
</feature>
<feature type="region of interest" description="Disordered" evidence="1">
    <location>
        <begin position="483"/>
        <end position="518"/>
    </location>
</feature>
<organism evidence="3 4">
    <name type="scientific">Haliscomenobacter hydrossis (strain ATCC 27775 / DSM 1100 / LMG 10767 / O)</name>
    <dbReference type="NCBI Taxonomy" id="760192"/>
    <lineage>
        <taxon>Bacteria</taxon>
        <taxon>Pseudomonadati</taxon>
        <taxon>Bacteroidota</taxon>
        <taxon>Saprospiria</taxon>
        <taxon>Saprospirales</taxon>
        <taxon>Haliscomenobacteraceae</taxon>
        <taxon>Haliscomenobacter</taxon>
    </lineage>
</organism>
<reference key="2">
    <citation type="submission" date="2011-04" db="EMBL/GenBank/DDBJ databases">
        <title>Complete sequence of chromosome of Haliscomenobacter hydrossis DSM 1100.</title>
        <authorList>
            <consortium name="US DOE Joint Genome Institute (JGI-PGF)"/>
            <person name="Lucas S."/>
            <person name="Han J."/>
            <person name="Lapidus A."/>
            <person name="Bruce D."/>
            <person name="Goodwin L."/>
            <person name="Pitluck S."/>
            <person name="Peters L."/>
            <person name="Kyrpides N."/>
            <person name="Mavromatis K."/>
            <person name="Ivanova N."/>
            <person name="Ovchinnikova G."/>
            <person name="Pagani I."/>
            <person name="Daligault H."/>
            <person name="Detter J.C."/>
            <person name="Han C."/>
            <person name="Land M."/>
            <person name="Hauser L."/>
            <person name="Markowitz V."/>
            <person name="Cheng J.-F."/>
            <person name="Hugenholtz P."/>
            <person name="Woyke T."/>
            <person name="Wu D."/>
            <person name="Verbarg S."/>
            <person name="Frueling A."/>
            <person name="Brambilla E."/>
            <person name="Klenk H.-P."/>
            <person name="Eisen J.A."/>
        </authorList>
    </citation>
    <scope>NUCLEOTIDE SEQUENCE</scope>
    <source>
        <strain>DSM 1100</strain>
    </source>
</reference>
<evidence type="ECO:0000256" key="1">
    <source>
        <dbReference type="SAM" id="MobiDB-lite"/>
    </source>
</evidence>
<evidence type="ECO:0008006" key="5">
    <source>
        <dbReference type="Google" id="ProtNLM"/>
    </source>
</evidence>
<proteinExistence type="predicted"/>
<evidence type="ECO:0000256" key="2">
    <source>
        <dbReference type="SAM" id="SignalP"/>
    </source>
</evidence>
<sequence length="707" mass="70981">MRKLLTISLQAIAAFAHLTFLIELSSSVQAQNPDVHVSTLLNHFRVADEHRCKPAFLIGQAAQQTMQQARLMKLADPQLVENLSVVRDFKLPLGQTLVLDQDLLIFSRGDVNIDGDIVGKAISQSNASGQNLIICAEGTIVLNGTIQLSNGGDGQLRLQHPFSKLEYDHSSWSTIGSAALSIYPQLLIQHHATRNLELQLTGGAGGSLLLQAKRIVINGQIKVGNGGNGIAGARGGQGGDLIAFFEQLDLGYNPPTFDAGDGGHGGDALEWLNCDGGQGGQGGEALFFVCANGDNGSNGSSAPTTPGGDGLAGYPGGNNTDVACSGGNGGNGGNGGINMTNGNGRRGGAGGAGGNGGLAINMTPGGAALGGNGGNGSNGGLGGNAVGINDNGGRGGHGGNGGAGGAAYGGDGTNGGSCTTVNGGNATGGAGGDGGDGGDGGFGGANGVGGNGGNGGDRGPGGDAFGGDAGYCTAVACTTPSGGLGTGGARGARGTGGMGGSAGTPGAHGSAGGNNPNGTGTAGADGLCILPIELSAFEASIKDNGVLISWATASELNNDYMALERSANGLDFLEITSVKGKGTTEEAQAYRYFDATPLLGINYYRLRQVDFNGTVDYSKVIAITMDKGELLSIFPNPAKDRVYIQTPLTLVPQQVYLMDAMGRRVGLNLQGTPGWYEIALPTELPAGHYWLRLQEGVKVHRLMVLKE</sequence>